<gene>
    <name evidence="1" type="ORF">TM448A00111_0027</name>
    <name evidence="2" type="ORF">TM448B00196_0027</name>
</gene>
<dbReference type="InterPro" id="IPR010064">
    <property type="entry name" value="HK97-gp10_tail"/>
</dbReference>
<reference evidence="1" key="1">
    <citation type="submission" date="2020-03" db="EMBL/GenBank/DDBJ databases">
        <title>The deep terrestrial virosphere.</title>
        <authorList>
            <person name="Holmfeldt K."/>
            <person name="Nilsson E."/>
            <person name="Simone D."/>
            <person name="Lopez-Fernandez M."/>
            <person name="Wu X."/>
            <person name="de Brujin I."/>
            <person name="Lundin D."/>
            <person name="Andersson A."/>
            <person name="Bertilsson S."/>
            <person name="Dopson M."/>
        </authorList>
    </citation>
    <scope>NUCLEOTIDE SEQUENCE</scope>
    <source>
        <strain evidence="1">TM448A00111</strain>
        <strain evidence="2">TM448B00196</strain>
    </source>
</reference>
<organism evidence="1">
    <name type="scientific">viral metagenome</name>
    <dbReference type="NCBI Taxonomy" id="1070528"/>
    <lineage>
        <taxon>unclassified sequences</taxon>
        <taxon>metagenomes</taxon>
        <taxon>organismal metagenomes</taxon>
    </lineage>
</organism>
<dbReference type="EMBL" id="MT143977">
    <property type="protein sequence ID" value="QJA44524.1"/>
    <property type="molecule type" value="Genomic_DNA"/>
</dbReference>
<proteinExistence type="predicted"/>
<name>A0A6H1ZAD9_9ZZZZ</name>
<dbReference type="EMBL" id="MT144598">
    <property type="protein sequence ID" value="QJH94240.1"/>
    <property type="molecule type" value="Genomic_DNA"/>
</dbReference>
<protein>
    <submittedName>
        <fullName evidence="1">Putative tail protein</fullName>
    </submittedName>
</protein>
<dbReference type="AlphaFoldDB" id="A0A6H1ZAD9"/>
<dbReference type="Pfam" id="PF04883">
    <property type="entry name" value="HK97-gp10_like"/>
    <property type="match status" value="1"/>
</dbReference>
<evidence type="ECO:0000313" key="2">
    <source>
        <dbReference type="EMBL" id="QJH94240.1"/>
    </source>
</evidence>
<accession>A0A6H1ZAD9</accession>
<sequence>MWHMPNNNLFDAGIRQALTKAAGFMAERARERAPTKRTRANIEVSQVRKDGSTYSIEVFVILKKAPEAGAYEYGSGLHATKGTPGTYPIVAKNAPNLVFWWEKKGKWFVGPSVDHPGVEARPYLLPSAMEAKDMLKKDLVEATGKLLRITIRQSIKGQTVETW</sequence>
<evidence type="ECO:0000313" key="1">
    <source>
        <dbReference type="EMBL" id="QJA44524.1"/>
    </source>
</evidence>